<keyword evidence="1" id="KW-1133">Transmembrane helix</keyword>
<keyword evidence="3" id="KW-1185">Reference proteome</keyword>
<dbReference type="PANTHER" id="PTHR40076">
    <property type="entry name" value="MEMBRANE PROTEIN-RELATED"/>
    <property type="match status" value="1"/>
</dbReference>
<dbReference type="Proteomes" id="UP000308489">
    <property type="component" value="Chromosome 1"/>
</dbReference>
<feature type="transmembrane region" description="Helical" evidence="1">
    <location>
        <begin position="21"/>
        <end position="44"/>
    </location>
</feature>
<reference evidence="2 3" key="1">
    <citation type="submission" date="2019-05" db="EMBL/GenBank/DDBJ databases">
        <authorList>
            <consortium name="Pathogen Informatics"/>
        </authorList>
    </citation>
    <scope>NUCLEOTIDE SEQUENCE [LARGE SCALE GENOMIC DNA]</scope>
    <source>
        <strain evidence="2 3">NCTC503</strain>
    </source>
</reference>
<accession>A0A4U9RF76</accession>
<feature type="transmembrane region" description="Helical" evidence="1">
    <location>
        <begin position="209"/>
        <end position="237"/>
    </location>
</feature>
<sequence length="261" mass="28618">MSKSLPSNKEIKASARKALKGKWGISILVCFLYFCFTASLNIGMSINKYINSSNTTTPSSSSGSLIVSIINLFIAGAFSFGICHFFLNILNEKETRVSDLFRGFKHYGGTFIANLLVTIYTILWFILFSIPASILIISALVSTGGGLTSLNITSIIIIALVILLVSVIFSIVILRYSMTYFIYADNPEIGGVDAIKESVSMMKGNCLKLFTLMLSFIGWGILACLTVVGILFLIPYINASLAAFYEELKEDEEDIEVIDTL</sequence>
<organism evidence="2 3">
    <name type="scientific">Hathewaya histolytica</name>
    <name type="common">Clostridium histolyticum</name>
    <dbReference type="NCBI Taxonomy" id="1498"/>
    <lineage>
        <taxon>Bacteria</taxon>
        <taxon>Bacillati</taxon>
        <taxon>Bacillota</taxon>
        <taxon>Clostridia</taxon>
        <taxon>Eubacteriales</taxon>
        <taxon>Clostridiaceae</taxon>
        <taxon>Hathewaya</taxon>
    </lineage>
</organism>
<name>A0A4U9RF76_HATHI</name>
<keyword evidence="1" id="KW-0812">Transmembrane</keyword>
<dbReference type="PANTHER" id="PTHR40076:SF1">
    <property type="entry name" value="MEMBRANE PROTEIN"/>
    <property type="match status" value="1"/>
</dbReference>
<evidence type="ECO:0000256" key="1">
    <source>
        <dbReference type="SAM" id="Phobius"/>
    </source>
</evidence>
<feature type="transmembrane region" description="Helical" evidence="1">
    <location>
        <begin position="152"/>
        <end position="174"/>
    </location>
</feature>
<dbReference type="KEGG" id="hhw:NCTC503_01615"/>
<evidence type="ECO:0000313" key="2">
    <source>
        <dbReference type="EMBL" id="VTQ90512.1"/>
    </source>
</evidence>
<dbReference type="AlphaFoldDB" id="A0A4U9RF76"/>
<keyword evidence="1" id="KW-0472">Membrane</keyword>
<gene>
    <name evidence="2" type="ORF">NCTC503_01615</name>
</gene>
<feature type="transmembrane region" description="Helical" evidence="1">
    <location>
        <begin position="64"/>
        <end position="90"/>
    </location>
</feature>
<proteinExistence type="predicted"/>
<feature type="transmembrane region" description="Helical" evidence="1">
    <location>
        <begin position="111"/>
        <end position="140"/>
    </location>
</feature>
<protein>
    <submittedName>
        <fullName evidence="2">Integral membrane protein</fullName>
    </submittedName>
</protein>
<dbReference type="Pfam" id="PF06161">
    <property type="entry name" value="DUF975"/>
    <property type="match status" value="1"/>
</dbReference>
<evidence type="ECO:0000313" key="3">
    <source>
        <dbReference type="Proteomes" id="UP000308489"/>
    </source>
</evidence>
<dbReference type="EMBL" id="LR590481">
    <property type="protein sequence ID" value="VTQ90512.1"/>
    <property type="molecule type" value="Genomic_DNA"/>
</dbReference>
<dbReference type="InterPro" id="IPR010380">
    <property type="entry name" value="DUF975"/>
</dbReference>